<dbReference type="PROSITE" id="PS50005">
    <property type="entry name" value="TPR"/>
    <property type="match status" value="1"/>
</dbReference>
<evidence type="ECO:0000256" key="1">
    <source>
        <dbReference type="PROSITE-ProRule" id="PRU00339"/>
    </source>
</evidence>
<dbReference type="RefSeq" id="WP_144683005.1">
    <property type="nucleotide sequence ID" value="NZ_VLLC01000005.1"/>
</dbReference>
<reference evidence="2 3" key="1">
    <citation type="submission" date="2019-07" db="EMBL/GenBank/DDBJ databases">
        <title>Genome sequencing of 100 strains of the haloalkaliphilic chemolithoautotrophic sulfur-oxidizing bacterium Thioalkalivibrio.</title>
        <authorList>
            <person name="Muyzer G."/>
        </authorList>
    </citation>
    <scope>NUCLEOTIDE SEQUENCE [LARGE SCALE GENOMIC DNA]</scope>
    <source>
        <strain evidence="2 3">ASO4-4</strain>
    </source>
</reference>
<dbReference type="SUPFAM" id="SSF48452">
    <property type="entry name" value="TPR-like"/>
    <property type="match status" value="2"/>
</dbReference>
<keyword evidence="3" id="KW-1185">Reference proteome</keyword>
<dbReference type="PANTHER" id="PTHR12558:SF13">
    <property type="entry name" value="CELL DIVISION CYCLE PROTEIN 27 HOMOLOG"/>
    <property type="match status" value="1"/>
</dbReference>
<dbReference type="Pfam" id="PF13432">
    <property type="entry name" value="TPR_16"/>
    <property type="match status" value="1"/>
</dbReference>
<gene>
    <name evidence="2" type="ORF">LZ24_01033</name>
</gene>
<dbReference type="Pfam" id="PF13181">
    <property type="entry name" value="TPR_8"/>
    <property type="match status" value="1"/>
</dbReference>
<accession>A0A562RZ48</accession>
<proteinExistence type="predicted"/>
<dbReference type="Proteomes" id="UP000318307">
    <property type="component" value="Unassembled WGS sequence"/>
</dbReference>
<dbReference type="PANTHER" id="PTHR12558">
    <property type="entry name" value="CELL DIVISION CYCLE 16,23,27"/>
    <property type="match status" value="1"/>
</dbReference>
<dbReference type="Gene3D" id="1.25.40.10">
    <property type="entry name" value="Tetratricopeptide repeat domain"/>
    <property type="match status" value="1"/>
</dbReference>
<evidence type="ECO:0000313" key="2">
    <source>
        <dbReference type="EMBL" id="TWI74427.1"/>
    </source>
</evidence>
<organism evidence="2 3">
    <name type="scientific">Desulfobotulus alkaliphilus</name>
    <dbReference type="NCBI Taxonomy" id="622671"/>
    <lineage>
        <taxon>Bacteria</taxon>
        <taxon>Pseudomonadati</taxon>
        <taxon>Thermodesulfobacteriota</taxon>
        <taxon>Desulfobacteria</taxon>
        <taxon>Desulfobacterales</taxon>
        <taxon>Desulfobacteraceae</taxon>
        <taxon>Desulfobotulus</taxon>
    </lineage>
</organism>
<keyword evidence="1" id="KW-0802">TPR repeat</keyword>
<dbReference type="InterPro" id="IPR019734">
    <property type="entry name" value="TPR_rpt"/>
</dbReference>
<feature type="repeat" description="TPR" evidence="1">
    <location>
        <begin position="75"/>
        <end position="108"/>
    </location>
</feature>
<dbReference type="InterPro" id="IPR011990">
    <property type="entry name" value="TPR-like_helical_dom_sf"/>
</dbReference>
<name>A0A562RZ48_9BACT</name>
<dbReference type="EMBL" id="VLLC01000005">
    <property type="protein sequence ID" value="TWI74427.1"/>
    <property type="molecule type" value="Genomic_DNA"/>
</dbReference>
<comment type="caution">
    <text evidence="2">The sequence shown here is derived from an EMBL/GenBank/DDBJ whole genome shotgun (WGS) entry which is preliminary data.</text>
</comment>
<sequence length="439" mass="49839">MQTNLSNSNAQPRNSVPMALILPWENRKPRSAEPGIRLIERLKVMARDARWQGIITEAYPLEERRPDCLGTVHEADIRGEIAFALGQMGESDAAVEELQKALVLQPDSFRLNSSLGYTAYNSLLDPGARKKGLSGKRRKERLSLAIEHLEAALRLKPDSVTNAYRRGMVAHRIEDKPKEALTYFHKAVDIWEGLSMDEQGSRHMERKNCVKSLYHLVLCYLAVKDPETASAYMTRFAEADPHGKCIEPVFRFFTEGKIFFAKGLFENAVESLEVAWQRKSRKPVPFVPELMARCHLLMNDVAAGLEAIGRIPEKFRPPWCRWTEADLHCAGGRFHDAERILRKAAEEDTRYRHKALIRLAAVAYVTGRPEDCMVHADDAGAFFKERWGEIMHTSIEWKARALEAMGRMDEAFVLYDELDRLRPAEAEAGKETEGYSLAG</sequence>
<protein>
    <submittedName>
        <fullName evidence="2">Tetratricopeptide repeat protein</fullName>
    </submittedName>
</protein>
<evidence type="ECO:0000313" key="3">
    <source>
        <dbReference type="Proteomes" id="UP000318307"/>
    </source>
</evidence>
<dbReference type="AlphaFoldDB" id="A0A562RZ48"/>
<dbReference type="OrthoDB" id="5416388at2"/>